<evidence type="ECO:0000256" key="3">
    <source>
        <dbReference type="ARBA" id="ARBA00022490"/>
    </source>
</evidence>
<sequence>MKAIEMTEFGDVGVLKYVTKEIAPLGKEQVKIKLYYAGVNPAEAYIRQGGYAFFNPPLPYTPGFDGAGVIEEVGEGVTNYKIGDRVFIASALGEFFTGTYAQWMITSTDSIRHLGETTSFETGAALGIPATAAYRALFQRGQLKKGERVLIHGASGGVGILALQMAKDAGAYVIGTAGNKENMEKVRANGADLVLNHNEEGYLDKIDGVDLVIEMLANVNLEKDLEVLNTRGRVMIIGNRGSLDFNPRLTMAKEADIRGIAIWNATQVERAESLDAIEEYLTKKVLKPEIGPIYALEKASQAQHDIIHEASKGKILLKCN</sequence>
<evidence type="ECO:0000256" key="6">
    <source>
        <dbReference type="ARBA" id="ARBA00022990"/>
    </source>
</evidence>
<keyword evidence="9" id="KW-1185">Reference proteome</keyword>
<dbReference type="Gene3D" id="3.40.50.720">
    <property type="entry name" value="NAD(P)-binding Rossmann-like Domain"/>
    <property type="match status" value="1"/>
</dbReference>
<dbReference type="AlphaFoldDB" id="A0A369AZP6"/>
<dbReference type="SUPFAM" id="SSF50129">
    <property type="entry name" value="GroES-like"/>
    <property type="match status" value="1"/>
</dbReference>
<dbReference type="InterPro" id="IPR051603">
    <property type="entry name" value="Zinc-ADH_QOR/CCCR"/>
</dbReference>
<dbReference type="InterPro" id="IPR013149">
    <property type="entry name" value="ADH-like_C"/>
</dbReference>
<dbReference type="Pfam" id="PF08240">
    <property type="entry name" value="ADH_N"/>
    <property type="match status" value="1"/>
</dbReference>
<dbReference type="PANTHER" id="PTHR44154:SF1">
    <property type="entry name" value="QUINONE OXIDOREDUCTASE"/>
    <property type="match status" value="1"/>
</dbReference>
<dbReference type="OrthoDB" id="9792162at2"/>
<comment type="subcellular location">
    <subcellularLocation>
        <location evidence="1">Cytoplasm</location>
    </subcellularLocation>
</comment>
<evidence type="ECO:0000256" key="5">
    <source>
        <dbReference type="ARBA" id="ARBA00022884"/>
    </source>
</evidence>
<dbReference type="PROSITE" id="PS01162">
    <property type="entry name" value="QOR_ZETA_CRYSTAL"/>
    <property type="match status" value="1"/>
</dbReference>
<dbReference type="GO" id="GO:0003960">
    <property type="term" value="F:quinone reductase (NADPH) activity"/>
    <property type="evidence" value="ECO:0007669"/>
    <property type="project" value="TreeGrafter"/>
</dbReference>
<dbReference type="GO" id="GO:0005829">
    <property type="term" value="C:cytosol"/>
    <property type="evidence" value="ECO:0007669"/>
    <property type="project" value="TreeGrafter"/>
</dbReference>
<evidence type="ECO:0000313" key="9">
    <source>
        <dbReference type="Proteomes" id="UP000288197"/>
    </source>
</evidence>
<dbReference type="Pfam" id="PF00107">
    <property type="entry name" value="ADH_zinc_N"/>
    <property type="match status" value="1"/>
</dbReference>
<keyword evidence="6" id="KW-0007">Acetylation</keyword>
<dbReference type="GO" id="GO:0008270">
    <property type="term" value="F:zinc ion binding"/>
    <property type="evidence" value="ECO:0007669"/>
    <property type="project" value="InterPro"/>
</dbReference>
<dbReference type="GeneID" id="63145782"/>
<dbReference type="Gene3D" id="3.90.180.10">
    <property type="entry name" value="Medium-chain alcohol dehydrogenases, catalytic domain"/>
    <property type="match status" value="1"/>
</dbReference>
<comment type="subunit">
    <text evidence="2">Homotetramer.</text>
</comment>
<dbReference type="Proteomes" id="UP000288197">
    <property type="component" value="Unassembled WGS sequence"/>
</dbReference>
<dbReference type="CDD" id="cd08253">
    <property type="entry name" value="zeta_crystallin"/>
    <property type="match status" value="1"/>
</dbReference>
<dbReference type="FunFam" id="3.40.50.720:FF:000244">
    <property type="entry name" value="quinone oxidoreductase"/>
    <property type="match status" value="1"/>
</dbReference>
<dbReference type="InterPro" id="IPR002364">
    <property type="entry name" value="Quin_OxRdtase/zeta-crystal_CS"/>
</dbReference>
<dbReference type="InterPro" id="IPR036291">
    <property type="entry name" value="NAD(P)-bd_dom_sf"/>
</dbReference>
<keyword evidence="3" id="KW-0963">Cytoplasm</keyword>
<evidence type="ECO:0000256" key="1">
    <source>
        <dbReference type="ARBA" id="ARBA00004496"/>
    </source>
</evidence>
<dbReference type="InterPro" id="IPR020843">
    <property type="entry name" value="ER"/>
</dbReference>
<dbReference type="RefSeq" id="WP_114289005.1">
    <property type="nucleotide sequence ID" value="NZ_NGJX01000003.1"/>
</dbReference>
<name>A0A369AZP6_9ENTE</name>
<keyword evidence="4" id="KW-0521">NADP</keyword>
<evidence type="ECO:0000313" key="8">
    <source>
        <dbReference type="EMBL" id="RSU03942.1"/>
    </source>
</evidence>
<comment type="caution">
    <text evidence="8">The sequence shown here is derived from an EMBL/GenBank/DDBJ whole genome shotgun (WGS) entry which is preliminary data.</text>
</comment>
<protein>
    <submittedName>
        <fullName evidence="8">Quinone oxidoreductase</fullName>
    </submittedName>
</protein>
<dbReference type="SMART" id="SM00829">
    <property type="entry name" value="PKS_ER"/>
    <property type="match status" value="1"/>
</dbReference>
<keyword evidence="5" id="KW-0694">RNA-binding</keyword>
<dbReference type="GO" id="GO:0003730">
    <property type="term" value="F:mRNA 3'-UTR binding"/>
    <property type="evidence" value="ECO:0007669"/>
    <property type="project" value="TreeGrafter"/>
</dbReference>
<evidence type="ECO:0000256" key="4">
    <source>
        <dbReference type="ARBA" id="ARBA00022857"/>
    </source>
</evidence>
<dbReference type="GO" id="GO:0070402">
    <property type="term" value="F:NADPH binding"/>
    <property type="evidence" value="ECO:0007669"/>
    <property type="project" value="TreeGrafter"/>
</dbReference>
<accession>A0A369AZP6</accession>
<reference evidence="8 9" key="1">
    <citation type="submission" date="2017-05" db="EMBL/GenBank/DDBJ databases">
        <title>Vagococcus spp. assemblies.</title>
        <authorList>
            <person name="Gulvik C.A."/>
        </authorList>
    </citation>
    <scope>NUCLEOTIDE SEQUENCE [LARGE SCALE GENOMIC DNA]</scope>
    <source>
        <strain evidence="8 9">NCFB 2497</strain>
    </source>
</reference>
<evidence type="ECO:0000259" key="7">
    <source>
        <dbReference type="SMART" id="SM00829"/>
    </source>
</evidence>
<organism evidence="8 9">
    <name type="scientific">Vagococcus fluvialis</name>
    <dbReference type="NCBI Taxonomy" id="2738"/>
    <lineage>
        <taxon>Bacteria</taxon>
        <taxon>Bacillati</taxon>
        <taxon>Bacillota</taxon>
        <taxon>Bacilli</taxon>
        <taxon>Lactobacillales</taxon>
        <taxon>Enterococcaceae</taxon>
        <taxon>Vagococcus</taxon>
    </lineage>
</organism>
<gene>
    <name evidence="8" type="ORF">CBF32_04530</name>
</gene>
<dbReference type="PANTHER" id="PTHR44154">
    <property type="entry name" value="QUINONE OXIDOREDUCTASE"/>
    <property type="match status" value="1"/>
</dbReference>
<dbReference type="InterPro" id="IPR011032">
    <property type="entry name" value="GroES-like_sf"/>
</dbReference>
<proteinExistence type="predicted"/>
<dbReference type="InterPro" id="IPR013154">
    <property type="entry name" value="ADH-like_N"/>
</dbReference>
<dbReference type="SUPFAM" id="SSF51735">
    <property type="entry name" value="NAD(P)-binding Rossmann-fold domains"/>
    <property type="match status" value="1"/>
</dbReference>
<evidence type="ECO:0000256" key="2">
    <source>
        <dbReference type="ARBA" id="ARBA00011881"/>
    </source>
</evidence>
<dbReference type="EMBL" id="NGJX01000003">
    <property type="protein sequence ID" value="RSU03942.1"/>
    <property type="molecule type" value="Genomic_DNA"/>
</dbReference>
<feature type="domain" description="Enoyl reductase (ER)" evidence="7">
    <location>
        <begin position="10"/>
        <end position="317"/>
    </location>
</feature>